<organism evidence="2 3">
    <name type="scientific">Saprolegnia diclina (strain VS20)</name>
    <dbReference type="NCBI Taxonomy" id="1156394"/>
    <lineage>
        <taxon>Eukaryota</taxon>
        <taxon>Sar</taxon>
        <taxon>Stramenopiles</taxon>
        <taxon>Oomycota</taxon>
        <taxon>Saprolegniomycetes</taxon>
        <taxon>Saprolegniales</taxon>
        <taxon>Saprolegniaceae</taxon>
        <taxon>Saprolegnia</taxon>
    </lineage>
</organism>
<protein>
    <submittedName>
        <fullName evidence="2">Uncharacterized protein</fullName>
    </submittedName>
</protein>
<dbReference type="InParanoid" id="T0RHT3"/>
<dbReference type="SUPFAM" id="SSF47473">
    <property type="entry name" value="EF-hand"/>
    <property type="match status" value="1"/>
</dbReference>
<dbReference type="Gene3D" id="1.10.238.10">
    <property type="entry name" value="EF-hand"/>
    <property type="match status" value="1"/>
</dbReference>
<evidence type="ECO:0000256" key="1">
    <source>
        <dbReference type="ARBA" id="ARBA00022837"/>
    </source>
</evidence>
<dbReference type="VEuPathDB" id="FungiDB:SDRG_12840"/>
<dbReference type="EMBL" id="JH767184">
    <property type="protein sequence ID" value="EQC29377.1"/>
    <property type="molecule type" value="Genomic_DNA"/>
</dbReference>
<proteinExistence type="predicted"/>
<dbReference type="InterPro" id="IPR018247">
    <property type="entry name" value="EF_Hand_1_Ca_BS"/>
</dbReference>
<dbReference type="OrthoDB" id="26525at2759"/>
<name>T0RHT3_SAPDV</name>
<sequence>MDGNWSLMELKSFIESLGSDVKPLFWELLVDDIDYDHSGMVSVTEFESWDVDDGKSCDDVTLV</sequence>
<keyword evidence="1" id="KW-0106">Calcium</keyword>
<gene>
    <name evidence="2" type="ORF">SDRG_12840</name>
</gene>
<evidence type="ECO:0000313" key="2">
    <source>
        <dbReference type="EMBL" id="EQC29377.1"/>
    </source>
</evidence>
<evidence type="ECO:0000313" key="3">
    <source>
        <dbReference type="Proteomes" id="UP000030762"/>
    </source>
</evidence>
<dbReference type="InterPro" id="IPR011992">
    <property type="entry name" value="EF-hand-dom_pair"/>
</dbReference>
<dbReference type="RefSeq" id="XP_008617144.1">
    <property type="nucleotide sequence ID" value="XM_008618922.1"/>
</dbReference>
<dbReference type="PROSITE" id="PS00018">
    <property type="entry name" value="EF_HAND_1"/>
    <property type="match status" value="1"/>
</dbReference>
<dbReference type="GeneID" id="19953567"/>
<keyword evidence="3" id="KW-1185">Reference proteome</keyword>
<accession>T0RHT3</accession>
<dbReference type="AlphaFoldDB" id="T0RHT3"/>
<reference evidence="2 3" key="1">
    <citation type="submission" date="2012-04" db="EMBL/GenBank/DDBJ databases">
        <title>The Genome Sequence of Saprolegnia declina VS20.</title>
        <authorList>
            <consortium name="The Broad Institute Genome Sequencing Platform"/>
            <person name="Russ C."/>
            <person name="Nusbaum C."/>
            <person name="Tyler B."/>
            <person name="van West P."/>
            <person name="Dieguez-Uribeondo J."/>
            <person name="de Bruijn I."/>
            <person name="Tripathy S."/>
            <person name="Jiang R."/>
            <person name="Young S.K."/>
            <person name="Zeng Q."/>
            <person name="Gargeya S."/>
            <person name="Fitzgerald M."/>
            <person name="Haas B."/>
            <person name="Abouelleil A."/>
            <person name="Alvarado L."/>
            <person name="Arachchi H.M."/>
            <person name="Berlin A."/>
            <person name="Chapman S.B."/>
            <person name="Goldberg J."/>
            <person name="Griggs A."/>
            <person name="Gujja S."/>
            <person name="Hansen M."/>
            <person name="Howarth C."/>
            <person name="Imamovic A."/>
            <person name="Larimer J."/>
            <person name="McCowen C."/>
            <person name="Montmayeur A."/>
            <person name="Murphy C."/>
            <person name="Neiman D."/>
            <person name="Pearson M."/>
            <person name="Priest M."/>
            <person name="Roberts A."/>
            <person name="Saif S."/>
            <person name="Shea T."/>
            <person name="Sisk P."/>
            <person name="Sykes S."/>
            <person name="Wortman J."/>
            <person name="Nusbaum C."/>
            <person name="Birren B."/>
        </authorList>
    </citation>
    <scope>NUCLEOTIDE SEQUENCE [LARGE SCALE GENOMIC DNA]</scope>
    <source>
        <strain evidence="2 3">VS20</strain>
    </source>
</reference>
<dbReference type="Proteomes" id="UP000030762">
    <property type="component" value="Unassembled WGS sequence"/>
</dbReference>
<dbReference type="STRING" id="1156394.T0RHT3"/>